<dbReference type="EMBL" id="JAHOEI010000048">
    <property type="protein sequence ID" value="MBV3388356.1"/>
    <property type="molecule type" value="Genomic_DNA"/>
</dbReference>
<gene>
    <name evidence="1" type="ORF">KSW82_11485</name>
</gene>
<name>A0AAW4N0K6_9BACT</name>
<evidence type="ECO:0000313" key="1">
    <source>
        <dbReference type="EMBL" id="MBV3388356.1"/>
    </source>
</evidence>
<dbReference type="RefSeq" id="WP_217744757.1">
    <property type="nucleotide sequence ID" value="NZ_JAHOEI010000048.1"/>
</dbReference>
<protein>
    <submittedName>
        <fullName evidence="1">Uncharacterized protein</fullName>
    </submittedName>
</protein>
<dbReference type="Proteomes" id="UP001196765">
    <property type="component" value="Unassembled WGS sequence"/>
</dbReference>
<organism evidence="1 2">
    <name type="scientific">Segatella copri</name>
    <dbReference type="NCBI Taxonomy" id="165179"/>
    <lineage>
        <taxon>Bacteria</taxon>
        <taxon>Pseudomonadati</taxon>
        <taxon>Bacteroidota</taxon>
        <taxon>Bacteroidia</taxon>
        <taxon>Bacteroidales</taxon>
        <taxon>Prevotellaceae</taxon>
        <taxon>Segatella</taxon>
    </lineage>
</organism>
<evidence type="ECO:0000313" key="2">
    <source>
        <dbReference type="Proteomes" id="UP001196765"/>
    </source>
</evidence>
<accession>A0AAW4N0K6</accession>
<reference evidence="1" key="1">
    <citation type="submission" date="2021-06" db="EMBL/GenBank/DDBJ databases">
        <title>Collection of gut derived symbiotic bacterial strains cultured from healthy donors.</title>
        <authorList>
            <person name="Lin H."/>
            <person name="Littmann E."/>
            <person name="Pamer E.G."/>
        </authorList>
    </citation>
    <scope>NUCLEOTIDE SEQUENCE</scope>
    <source>
        <strain evidence="1">MSK.21.74</strain>
    </source>
</reference>
<dbReference type="AlphaFoldDB" id="A0AAW4N0K6"/>
<comment type="caution">
    <text evidence="1">The sequence shown here is derived from an EMBL/GenBank/DDBJ whole genome shotgun (WGS) entry which is preliminary data.</text>
</comment>
<sequence>MAKLQKIFEKRRRISKKDALEVLNDNFQELFVAYNDGLEHYNIVIQELRPEVRVRIDSGILNACIAQSFMEHFPDKWTLGKYGRIIFRWEGISMLIKKLNKNSKPSYIPTMLSDAITTQQQVSLFNCDEAKEDAILLFGYTKNSHGELLNPRIVYYDSEVKWIADLDDVVTKPVTEPTAEPMVRLRQENINKKAE</sequence>
<proteinExistence type="predicted"/>